<protein>
    <recommendedName>
        <fullName evidence="4">NB-ARC domain-containing protein</fullName>
    </recommendedName>
</protein>
<sequence length="1184" mass="125701">MAEPAIAVSGMFCACKGADVDAENAGKLIRVAVAGVTAGIPVLGMAAPPALVRIEPSGADVQVRIDATAGGGRMLARCLRDGVAAEIAALLDPGRPEDCTVLVLPRDSSAGQHELLAALRTLARRAAVTLDSDRFAAEVIRGDRHTRARTVLAAMHGAGATAERRRQVHARLRRLRVPRPADVAGLLTVRIEDPAVLASAVQRSDRVLASWPRTVDLARQAPAATPAVRGRVVAVPGRGNPAEDRTRHDVVDRLAQLLADRTAAIRVALVAGSGMGKSSLAVRMCRHLADGYTVVGWLSATNSTTWRSSIALLTERLGIDGANPDDLWEALGERRPALIVVDDAPEPTAFAAALPSMSGVHVLVTSPSVRWRAEAATVELEPLSESDGIEFLLARTGAEDERLAAEVTRRLGGFPLALEQAAAAVVDGLSLRGWLDRHVDAPVAGAAALEQAWRIRLAALRVSHPDALALLGILSCAQPAPVSGELLSGLGRDYGDNPAVAVCADTERRDAAVTELRAQSLIRTGADEETFLVHPLLAGAVRDEAGPDTAQVALMVAAVAGRLLDDEDVNDADLWSRTMALSAVAVAACHLVLDGSRQRPGNVAPDRLRGLANHALWLPRAYLHERGAARGAYRVALLALAMHGDEVAAAAVPGVSAEVVDAFDDLDPAMVVPADRLGDVAGADARTSAARWLNETDSLLTDVDLAEAEAYARRALTLLPRRARGAVDADAVPRSAMIRLEIGDNLGFILQLRERFPESAKVYDAAIRHLLSFPGGGAESKYAELLNDRALLLLDTGRYEQGVAEFSAAADLARKKSHGAGVLNNIDNNLARTEHLTWRLRSARDRLNGGLHWLLDRSAAQSTDVAIAQCNLGLVTYDLGDTDEGFALVQGSWQTLRDRLGHEDRETLIRRLALAELQLARGDRRAAHQAVLLDLAACRAENGSDSVWAIVHRLRAAWLTGLAAQPPETIRELAAAVERLFGPDTAYAAMARDALAAWRLADPDTVEPGDIASAAKAVRYSARSLGSGHPLTLLSSARLVLLRRDAARRPRPLRTAAGRVLLTMLDSLSRPGGGGFAEDLRQHGQPPVDSARPGWEADRLRHLLADDVVEPSAGEEICWRTNIGRLAALAGAIDAGVLLREAADSSAALYGPDHPWTLSRAAAAAVADDDPEALRAVVTTPIWR</sequence>
<organism evidence="2 3">
    <name type="scientific">Micromonospora noduli</name>
    <dbReference type="NCBI Taxonomy" id="709876"/>
    <lineage>
        <taxon>Bacteria</taxon>
        <taxon>Bacillati</taxon>
        <taxon>Actinomycetota</taxon>
        <taxon>Actinomycetes</taxon>
        <taxon>Micromonosporales</taxon>
        <taxon>Micromonosporaceae</taxon>
        <taxon>Micromonospora</taxon>
    </lineage>
</organism>
<dbReference type="AlphaFoldDB" id="A0A328NC86"/>
<reference evidence="2 3" key="1">
    <citation type="submission" date="2018-03" db="EMBL/GenBank/DDBJ databases">
        <title>Defining the species Micromonospora saelicesensis and Micromonospora noduli under the framework of genomics.</title>
        <authorList>
            <person name="Riesco R."/>
            <person name="Trujillo M.E."/>
        </authorList>
    </citation>
    <scope>NUCLEOTIDE SEQUENCE [LARGE SCALE GENOMIC DNA]</scope>
    <source>
        <strain evidence="2 3">LAH08</strain>
    </source>
</reference>
<dbReference type="PANTHER" id="PTHR35205:SF1">
    <property type="entry name" value="ZU5 DOMAIN-CONTAINING PROTEIN"/>
    <property type="match status" value="1"/>
</dbReference>
<comment type="caution">
    <text evidence="2">The sequence shown here is derived from an EMBL/GenBank/DDBJ whole genome shotgun (WGS) entry which is preliminary data.</text>
</comment>
<dbReference type="InterPro" id="IPR027417">
    <property type="entry name" value="P-loop_NTPase"/>
</dbReference>
<feature type="region of interest" description="Disordered" evidence="1">
    <location>
        <begin position="1073"/>
        <end position="1093"/>
    </location>
</feature>
<name>A0A328NC86_9ACTN</name>
<dbReference type="SUPFAM" id="SSF52540">
    <property type="entry name" value="P-loop containing nucleoside triphosphate hydrolases"/>
    <property type="match status" value="1"/>
</dbReference>
<proteinExistence type="predicted"/>
<evidence type="ECO:0008006" key="4">
    <source>
        <dbReference type="Google" id="ProtNLM"/>
    </source>
</evidence>
<evidence type="ECO:0000256" key="1">
    <source>
        <dbReference type="SAM" id="MobiDB-lite"/>
    </source>
</evidence>
<dbReference type="PANTHER" id="PTHR35205">
    <property type="entry name" value="NB-ARC AND TPR DOMAIN PROTEIN"/>
    <property type="match status" value="1"/>
</dbReference>
<dbReference type="Gene3D" id="1.25.40.10">
    <property type="entry name" value="Tetratricopeptide repeat domain"/>
    <property type="match status" value="1"/>
</dbReference>
<evidence type="ECO:0000313" key="3">
    <source>
        <dbReference type="Proteomes" id="UP000248966"/>
    </source>
</evidence>
<dbReference type="Proteomes" id="UP000248966">
    <property type="component" value="Unassembled WGS sequence"/>
</dbReference>
<gene>
    <name evidence="2" type="ORF">LAH08_01711</name>
</gene>
<dbReference type="InterPro" id="IPR011990">
    <property type="entry name" value="TPR-like_helical_dom_sf"/>
</dbReference>
<dbReference type="EMBL" id="PYAA01000008">
    <property type="protein sequence ID" value="RAO04358.1"/>
    <property type="molecule type" value="Genomic_DNA"/>
</dbReference>
<dbReference type="SUPFAM" id="SSF48452">
    <property type="entry name" value="TPR-like"/>
    <property type="match status" value="1"/>
</dbReference>
<accession>A0A328NC86</accession>
<dbReference type="Gene3D" id="3.40.50.300">
    <property type="entry name" value="P-loop containing nucleotide triphosphate hydrolases"/>
    <property type="match status" value="1"/>
</dbReference>
<evidence type="ECO:0000313" key="2">
    <source>
        <dbReference type="EMBL" id="RAO04358.1"/>
    </source>
</evidence>